<name>A0ACC2C9T5_DIPCM</name>
<evidence type="ECO:0000313" key="2">
    <source>
        <dbReference type="Proteomes" id="UP001162992"/>
    </source>
</evidence>
<accession>A0ACC2C9T5</accession>
<dbReference type="EMBL" id="CM055102">
    <property type="protein sequence ID" value="KAJ7538628.1"/>
    <property type="molecule type" value="Genomic_DNA"/>
</dbReference>
<gene>
    <name evidence="1" type="ORF">O6H91_11G057300</name>
</gene>
<comment type="caution">
    <text evidence="1">The sequence shown here is derived from an EMBL/GenBank/DDBJ whole genome shotgun (WGS) entry which is preliminary data.</text>
</comment>
<organism evidence="1 2">
    <name type="scientific">Diphasiastrum complanatum</name>
    <name type="common">Issler's clubmoss</name>
    <name type="synonym">Lycopodium complanatum</name>
    <dbReference type="NCBI Taxonomy" id="34168"/>
    <lineage>
        <taxon>Eukaryota</taxon>
        <taxon>Viridiplantae</taxon>
        <taxon>Streptophyta</taxon>
        <taxon>Embryophyta</taxon>
        <taxon>Tracheophyta</taxon>
        <taxon>Lycopodiopsida</taxon>
        <taxon>Lycopodiales</taxon>
        <taxon>Lycopodiaceae</taxon>
        <taxon>Lycopodioideae</taxon>
        <taxon>Diphasiastrum</taxon>
    </lineage>
</organism>
<sequence length="260" mass="27972">MAGNWRSGCDASILINSTKTNLAEKAAGSNFQLRGFDLIDAAKAAVEHACPGIVSCADIVAIAARDAVVLAKGSRWEVPTGRRDGRISLQSDADKMLLQTSDSSEVGIAAFAARGLSKQDFVALLGSHTIGNARCGFFEDRLYNFQNSGKPDPTMNPNLVKLLTNTCLKNFTDPTTPLDQGTPFIFDSNYYKELLMRNGILRIDEEISTDPNLFGFVKKFATSSLDFDASFVAAMINLGKVGIKTGSQGEIRLSCSVINS</sequence>
<dbReference type="Proteomes" id="UP001162992">
    <property type="component" value="Chromosome 11"/>
</dbReference>
<keyword evidence="2" id="KW-1185">Reference proteome</keyword>
<proteinExistence type="predicted"/>
<reference evidence="2" key="1">
    <citation type="journal article" date="2024" name="Proc. Natl. Acad. Sci. U.S.A.">
        <title>Extraordinary preservation of gene collinearity over three hundred million years revealed in homosporous lycophytes.</title>
        <authorList>
            <person name="Li C."/>
            <person name="Wickell D."/>
            <person name="Kuo L.Y."/>
            <person name="Chen X."/>
            <person name="Nie B."/>
            <person name="Liao X."/>
            <person name="Peng D."/>
            <person name="Ji J."/>
            <person name="Jenkins J."/>
            <person name="Williams M."/>
            <person name="Shu S."/>
            <person name="Plott C."/>
            <person name="Barry K."/>
            <person name="Rajasekar S."/>
            <person name="Grimwood J."/>
            <person name="Han X."/>
            <person name="Sun S."/>
            <person name="Hou Z."/>
            <person name="He W."/>
            <person name="Dai G."/>
            <person name="Sun C."/>
            <person name="Schmutz J."/>
            <person name="Leebens-Mack J.H."/>
            <person name="Li F.W."/>
            <person name="Wang L."/>
        </authorList>
    </citation>
    <scope>NUCLEOTIDE SEQUENCE [LARGE SCALE GENOMIC DNA]</scope>
    <source>
        <strain evidence="2">cv. PW_Plant_1</strain>
    </source>
</reference>
<protein>
    <submittedName>
        <fullName evidence="1">Uncharacterized protein</fullName>
    </submittedName>
</protein>
<evidence type="ECO:0000313" key="1">
    <source>
        <dbReference type="EMBL" id="KAJ7538628.1"/>
    </source>
</evidence>